<reference evidence="8 9" key="1">
    <citation type="journal article" date="2009" name="Stand. Genomic Sci.">
        <title>Complete genome sequence of Slackia heliotrinireducens type strain (RHS 1).</title>
        <authorList>
            <person name="Pukall R."/>
            <person name="Lapidus A."/>
            <person name="Nolan M."/>
            <person name="Copeland A."/>
            <person name="Glavina Del Rio T."/>
            <person name="Lucas S."/>
            <person name="Chen F."/>
            <person name="Tice H."/>
            <person name="Cheng J.F."/>
            <person name="Chertkov O."/>
            <person name="Bruce D."/>
            <person name="Goodwin L."/>
            <person name="Kuske C."/>
            <person name="Brettin T."/>
            <person name="Detter J.C."/>
            <person name="Han C."/>
            <person name="Pitluck S."/>
            <person name="Pati A."/>
            <person name="Mavrommatis K."/>
            <person name="Ivanova N."/>
            <person name="Ovchinnikova G."/>
            <person name="Chen A."/>
            <person name="Palaniappan K."/>
            <person name="Schneider S."/>
            <person name="Rohde M."/>
            <person name="Chain P."/>
            <person name="D'haeseleer P."/>
            <person name="Goker M."/>
            <person name="Bristow J."/>
            <person name="Eisen J.A."/>
            <person name="Markowitz V."/>
            <person name="Kyrpides N.C."/>
            <person name="Klenk H.P."/>
            <person name="Hugenholtz P."/>
        </authorList>
    </citation>
    <scope>NUCLEOTIDE SEQUENCE [LARGE SCALE GENOMIC DNA]</scope>
    <source>
        <strain evidence="9">ATCC 29202 / DSM 20476 / NCTC 11029 / RHS 1</strain>
    </source>
</reference>
<dbReference type="Proteomes" id="UP000002026">
    <property type="component" value="Chromosome"/>
</dbReference>
<feature type="domain" description="PurM-like N-terminal" evidence="6">
    <location>
        <begin position="13"/>
        <end position="118"/>
    </location>
</feature>
<dbReference type="SUPFAM" id="SSF55326">
    <property type="entry name" value="PurM N-terminal domain-like"/>
    <property type="match status" value="1"/>
</dbReference>
<dbReference type="SUPFAM" id="SSF56042">
    <property type="entry name" value="PurM C-terminal domain-like"/>
    <property type="match status" value="1"/>
</dbReference>
<dbReference type="GO" id="GO:0016260">
    <property type="term" value="P:selenocysteine biosynthetic process"/>
    <property type="evidence" value="ECO:0007669"/>
    <property type="project" value="TreeGrafter"/>
</dbReference>
<dbReference type="NCBIfam" id="TIGR00476">
    <property type="entry name" value="selD"/>
    <property type="match status" value="1"/>
</dbReference>
<evidence type="ECO:0000256" key="2">
    <source>
        <dbReference type="ARBA" id="ARBA00022741"/>
    </source>
</evidence>
<dbReference type="PIRSF" id="PIRSF036407">
    <property type="entry name" value="Selenphspht_syn"/>
    <property type="match status" value="1"/>
</dbReference>
<name>C7N2N5_SLAHD</name>
<feature type="domain" description="PurM-like C-terminal" evidence="7">
    <location>
        <begin position="132"/>
        <end position="312"/>
    </location>
</feature>
<proteinExistence type="predicted"/>
<dbReference type="InterPro" id="IPR016188">
    <property type="entry name" value="PurM-like_N"/>
</dbReference>
<evidence type="ECO:0000259" key="6">
    <source>
        <dbReference type="Pfam" id="PF00586"/>
    </source>
</evidence>
<dbReference type="KEGG" id="shi:Shel_25360"/>
<keyword evidence="1" id="KW-0808">Transferase</keyword>
<keyword evidence="9" id="KW-1185">Reference proteome</keyword>
<dbReference type="Gene3D" id="3.30.1330.10">
    <property type="entry name" value="PurM-like, N-terminal domain"/>
    <property type="match status" value="1"/>
</dbReference>
<evidence type="ECO:0000313" key="8">
    <source>
        <dbReference type="EMBL" id="ACV23543.1"/>
    </source>
</evidence>
<dbReference type="GO" id="GO:0004756">
    <property type="term" value="F:selenide, water dikinase activity"/>
    <property type="evidence" value="ECO:0007669"/>
    <property type="project" value="TreeGrafter"/>
</dbReference>
<dbReference type="InterPro" id="IPR010918">
    <property type="entry name" value="PurM-like_C_dom"/>
</dbReference>
<gene>
    <name evidence="8" type="ordered locus">Shel_25360</name>
</gene>
<dbReference type="STRING" id="471855.Shel_25360"/>
<keyword evidence="4" id="KW-0067">ATP-binding</keyword>
<keyword evidence="3" id="KW-0418">Kinase</keyword>
<keyword evidence="5" id="KW-0711">Selenium</keyword>
<dbReference type="GO" id="GO:0005524">
    <property type="term" value="F:ATP binding"/>
    <property type="evidence" value="ECO:0007669"/>
    <property type="project" value="UniProtKB-KW"/>
</dbReference>
<evidence type="ECO:0000256" key="1">
    <source>
        <dbReference type="ARBA" id="ARBA00022679"/>
    </source>
</evidence>
<dbReference type="GO" id="GO:0005737">
    <property type="term" value="C:cytoplasm"/>
    <property type="evidence" value="ECO:0007669"/>
    <property type="project" value="TreeGrafter"/>
</dbReference>
<dbReference type="InterPro" id="IPR036921">
    <property type="entry name" value="PurM-like_N_sf"/>
</dbReference>
<dbReference type="InterPro" id="IPR036676">
    <property type="entry name" value="PurM-like_C_sf"/>
</dbReference>
<dbReference type="AlphaFoldDB" id="C7N2N5"/>
<evidence type="ECO:0000313" key="9">
    <source>
        <dbReference type="Proteomes" id="UP000002026"/>
    </source>
</evidence>
<dbReference type="eggNOG" id="COG0709">
    <property type="taxonomic scope" value="Bacteria"/>
</dbReference>
<evidence type="ECO:0000256" key="3">
    <source>
        <dbReference type="ARBA" id="ARBA00022777"/>
    </source>
</evidence>
<protein>
    <submittedName>
        <fullName evidence="8">Selenium donor protein</fullName>
    </submittedName>
</protein>
<dbReference type="Pfam" id="PF02769">
    <property type="entry name" value="AIRS_C"/>
    <property type="match status" value="1"/>
</dbReference>
<dbReference type="Pfam" id="PF00586">
    <property type="entry name" value="AIRS"/>
    <property type="match status" value="1"/>
</dbReference>
<evidence type="ECO:0000259" key="7">
    <source>
        <dbReference type="Pfam" id="PF02769"/>
    </source>
</evidence>
<dbReference type="HOGENOM" id="CLU_032859_0_1_11"/>
<dbReference type="Gene3D" id="3.90.650.10">
    <property type="entry name" value="PurM-like C-terminal domain"/>
    <property type="match status" value="1"/>
</dbReference>
<dbReference type="PANTHER" id="PTHR10256">
    <property type="entry name" value="SELENIDE, WATER DIKINASE"/>
    <property type="match status" value="1"/>
</dbReference>
<dbReference type="EMBL" id="CP001684">
    <property type="protein sequence ID" value="ACV23543.1"/>
    <property type="molecule type" value="Genomic_DNA"/>
</dbReference>
<evidence type="ECO:0000256" key="5">
    <source>
        <dbReference type="ARBA" id="ARBA00023266"/>
    </source>
</evidence>
<sequence>MDEDVMLGFETSDDCAVYKLRDDLVAVLTLDFFTPVVDDPYEFGCIAASNALSDVFAMGVKPLAALNILAFPVALGTSVVAEVMRGGSDKVREAGAFIVGGHSIDDDEPKYGLAVFGTAHPDEILRNGGAVSGDVLYYSKPIGMGIMNSAFAAKMEDDQSMRPAIEAMMELNRYAAEAFEGLDVHACTDVTGFGLAGHLHEMLEPSKMAAILDWDNLPLFDGVYNYSAIGCRPGRSYDVQEWAEEFVRKGTLSEEEYNTRMGVLCDPQTSGGLLLALPPEQGPAYEAKFEELLGRKPARIGEVTDGPTGTIFIR</sequence>
<evidence type="ECO:0000256" key="4">
    <source>
        <dbReference type="ARBA" id="ARBA00022840"/>
    </source>
</evidence>
<organism evidence="8 9">
    <name type="scientific">Slackia heliotrinireducens (strain ATCC 29202 / DSM 20476 / NCTC 11029 / RHS 1)</name>
    <name type="common">Peptococcus heliotrinreducens</name>
    <dbReference type="NCBI Taxonomy" id="471855"/>
    <lineage>
        <taxon>Bacteria</taxon>
        <taxon>Bacillati</taxon>
        <taxon>Actinomycetota</taxon>
        <taxon>Coriobacteriia</taxon>
        <taxon>Eggerthellales</taxon>
        <taxon>Eggerthellaceae</taxon>
        <taxon>Slackia</taxon>
    </lineage>
</organism>
<dbReference type="PANTHER" id="PTHR10256:SF0">
    <property type="entry name" value="INACTIVE SELENIDE, WATER DIKINASE-LIKE PROTEIN-RELATED"/>
    <property type="match status" value="1"/>
</dbReference>
<dbReference type="InterPro" id="IPR004536">
    <property type="entry name" value="SPS/SelD"/>
</dbReference>
<keyword evidence="2" id="KW-0547">Nucleotide-binding</keyword>
<dbReference type="CDD" id="cd02195">
    <property type="entry name" value="SelD"/>
    <property type="match status" value="1"/>
</dbReference>
<accession>C7N2N5</accession>